<keyword evidence="2" id="KW-1185">Reference proteome</keyword>
<accession>A0A4D9DZL8</accession>
<proteinExistence type="predicted"/>
<dbReference type="AlphaFoldDB" id="A0A4D9DZL8"/>
<organism evidence="1 2">
    <name type="scientific">Platysternon megacephalum</name>
    <name type="common">big-headed turtle</name>
    <dbReference type="NCBI Taxonomy" id="55544"/>
    <lineage>
        <taxon>Eukaryota</taxon>
        <taxon>Metazoa</taxon>
        <taxon>Chordata</taxon>
        <taxon>Craniata</taxon>
        <taxon>Vertebrata</taxon>
        <taxon>Euteleostomi</taxon>
        <taxon>Archelosauria</taxon>
        <taxon>Testudinata</taxon>
        <taxon>Testudines</taxon>
        <taxon>Cryptodira</taxon>
        <taxon>Durocryptodira</taxon>
        <taxon>Testudinoidea</taxon>
        <taxon>Platysternidae</taxon>
        <taxon>Platysternon</taxon>
    </lineage>
</organism>
<sequence length="117" mass="12450">MGVLPRPLRFPATLSPGVWQEQLPRDETLRGRKTVCVHSQGPHPLHCVPSSAADSPRDLGKVRCSVTGGLICLAWSRMQRCLGVWVGGELYGNAAVVLEISGVASPGKLCQSGYPSS</sequence>
<reference evidence="1 2" key="1">
    <citation type="submission" date="2019-04" db="EMBL/GenBank/DDBJ databases">
        <title>Draft genome of the big-headed turtle Platysternon megacephalum.</title>
        <authorList>
            <person name="Gong S."/>
        </authorList>
    </citation>
    <scope>NUCLEOTIDE SEQUENCE [LARGE SCALE GENOMIC DNA]</scope>
    <source>
        <strain evidence="1">DO16091913</strain>
        <tissue evidence="1">Muscle</tissue>
    </source>
</reference>
<name>A0A4D9DZL8_9SAUR</name>
<evidence type="ECO:0000313" key="1">
    <source>
        <dbReference type="EMBL" id="TFK00513.1"/>
    </source>
</evidence>
<comment type="caution">
    <text evidence="1">The sequence shown here is derived from an EMBL/GenBank/DDBJ whole genome shotgun (WGS) entry which is preliminary data.</text>
</comment>
<evidence type="ECO:0000313" key="2">
    <source>
        <dbReference type="Proteomes" id="UP000297703"/>
    </source>
</evidence>
<reference evidence="1 2" key="2">
    <citation type="submission" date="2019-04" db="EMBL/GenBank/DDBJ databases">
        <title>The genome sequence of big-headed turtle.</title>
        <authorList>
            <person name="Gong S."/>
        </authorList>
    </citation>
    <scope>NUCLEOTIDE SEQUENCE [LARGE SCALE GENOMIC DNA]</scope>
    <source>
        <strain evidence="1">DO16091913</strain>
        <tissue evidence="1">Muscle</tissue>
    </source>
</reference>
<dbReference type="EMBL" id="QXTE01000268">
    <property type="protein sequence ID" value="TFK00513.1"/>
    <property type="molecule type" value="Genomic_DNA"/>
</dbReference>
<protein>
    <submittedName>
        <fullName evidence="1">Ribosome biogenesis protein BOP1</fullName>
    </submittedName>
</protein>
<gene>
    <name evidence="1" type="ORF">DR999_PMT17368</name>
</gene>
<dbReference type="Proteomes" id="UP000297703">
    <property type="component" value="Unassembled WGS sequence"/>
</dbReference>